<evidence type="ECO:0000256" key="1">
    <source>
        <dbReference type="SAM" id="Phobius"/>
    </source>
</evidence>
<keyword evidence="3" id="KW-1185">Reference proteome</keyword>
<evidence type="ECO:0000313" key="2">
    <source>
        <dbReference type="EMBL" id="QBQ77311.1"/>
    </source>
</evidence>
<proteinExistence type="predicted"/>
<feature type="transmembrane region" description="Helical" evidence="1">
    <location>
        <begin position="21"/>
        <end position="44"/>
    </location>
</feature>
<dbReference type="EMBL" id="MK373776">
    <property type="protein sequence ID" value="QBQ77311.1"/>
    <property type="molecule type" value="Genomic_DNA"/>
</dbReference>
<sequence>MQKIIQSRYVKVRNINCNSLLSWKWAVYDSMLIGVLVAGVLFNIH</sequence>
<evidence type="ECO:0000313" key="3">
    <source>
        <dbReference type="Proteomes" id="UP000310512"/>
    </source>
</evidence>
<reference evidence="2 3" key="1">
    <citation type="submission" date="2019-01" db="EMBL/GenBank/DDBJ databases">
        <title>Still something new to discover - new insights into E. coli phage diversity and taxonomy.</title>
        <authorList>
            <person name="Korf I.H.E."/>
            <person name="Adriaennsens E."/>
            <person name="Dreiseikelmann B."/>
            <person name="Kropinski A."/>
            <person name="Nimtz M."/>
            <person name="Meier-Kolthoff J.P."/>
            <person name="Rohde M."/>
            <person name="van Raaij M."/>
            <person name="Wittmann J."/>
        </authorList>
    </citation>
    <scope>NUCLEOTIDE SEQUENCE [LARGE SCALE GENOMIC DNA]</scope>
</reference>
<keyword evidence="1" id="KW-0472">Membrane</keyword>
<protein>
    <submittedName>
        <fullName evidence="2">Uncharacterized protein</fullName>
    </submittedName>
</protein>
<keyword evidence="1" id="KW-0812">Transmembrane</keyword>
<gene>
    <name evidence="2" type="ORF">WFH_00023</name>
</gene>
<dbReference type="Proteomes" id="UP000310512">
    <property type="component" value="Segment"/>
</dbReference>
<name>A0A482MTD6_9CAUD</name>
<accession>A0A482MTD6</accession>
<organism evidence="2 3">
    <name type="scientific">Escherichia phage vB_EcoM_WFH</name>
    <dbReference type="NCBI Taxonomy" id="2508192"/>
    <lineage>
        <taxon>Viruses</taxon>
        <taxon>Duplodnaviria</taxon>
        <taxon>Heunggongvirae</taxon>
        <taxon>Uroviricota</taxon>
        <taxon>Caudoviricetes</taxon>
        <taxon>Lindbergviridae</taxon>
        <taxon>Wifcevirus</taxon>
        <taxon>Wifcevirus WFH</taxon>
    </lineage>
</organism>
<keyword evidence="1" id="KW-1133">Transmembrane helix</keyword>